<dbReference type="Proteomes" id="UP000292006">
    <property type="component" value="Segment"/>
</dbReference>
<keyword evidence="2" id="KW-1185">Reference proteome</keyword>
<reference evidence="1 2" key="1">
    <citation type="journal article" date="2019" name="PLoS ONE">
        <title>Mycobacteriophage CRB2 defines a new subcluster in mycobacteriophage classification.</title>
        <authorList>
            <person name="Suarez C.A."/>
            <person name="Franceschelli J.J."/>
            <person name="Morbidoni H.R."/>
        </authorList>
    </citation>
    <scope>NUCLEOTIDE SEQUENCE [LARGE SCALE GENOMIC DNA]</scope>
</reference>
<proteinExistence type="predicted"/>
<organism evidence="1 2">
    <name type="scientific">Mycobacterium phage CRB2</name>
    <dbReference type="NCBI Taxonomy" id="2483623"/>
    <lineage>
        <taxon>Viruses</taxon>
        <taxon>Duplodnaviria</taxon>
        <taxon>Heunggongvirae</taxon>
        <taxon>Uroviricota</taxon>
        <taxon>Caudoviricetes</taxon>
        <taxon>Bclasvirinae</taxon>
        <taxon>Quesadillavirus</taxon>
        <taxon>Quesadillavirus CRB2</taxon>
    </lineage>
</organism>
<gene>
    <name evidence="1" type="ORF">CRB2_61</name>
</gene>
<protein>
    <submittedName>
        <fullName evidence="1">Uncharacterized protein</fullName>
    </submittedName>
</protein>
<evidence type="ECO:0000313" key="2">
    <source>
        <dbReference type="Proteomes" id="UP000292006"/>
    </source>
</evidence>
<name>A0A455LM77_9CAUD</name>
<sequence>MRIDARHIAGATGLFIGLAVGIPVGAMITPDKLPPAIPAASAPSQGTSVDPLVLASALTHPAPSWQPKSLSDLMLGPSEEDEPGWSCVDDGNRVCGPNNPEGKPAGCYDLGGVLIAPWPCAPHAGSGAAPGPR</sequence>
<accession>A0A455LM77</accession>
<evidence type="ECO:0000313" key="1">
    <source>
        <dbReference type="EMBL" id="AYP70047.1"/>
    </source>
</evidence>
<dbReference type="EMBL" id="MK059749">
    <property type="protein sequence ID" value="AYP70047.1"/>
    <property type="molecule type" value="Genomic_DNA"/>
</dbReference>